<dbReference type="InterPro" id="IPR043182">
    <property type="entry name" value="PAIRED_DNA-bd_dom"/>
</dbReference>
<evidence type="ECO:0000256" key="5">
    <source>
        <dbReference type="ARBA" id="ARBA00023125"/>
    </source>
</evidence>
<dbReference type="GO" id="GO:0048593">
    <property type="term" value="P:camera-type eye morphogenesis"/>
    <property type="evidence" value="ECO:0007669"/>
    <property type="project" value="UniProtKB-ARBA"/>
</dbReference>
<protein>
    <submittedName>
        <fullName evidence="10">Paired box protein Pax-4</fullName>
    </submittedName>
</protein>
<dbReference type="InterPro" id="IPR043565">
    <property type="entry name" value="PAX_fam"/>
</dbReference>
<evidence type="ECO:0000256" key="3">
    <source>
        <dbReference type="ARBA" id="ARBA00022724"/>
    </source>
</evidence>
<sequence>MTQACEVDFPPEEGSLNQLGGRFLNGRPLPAHKRKLMIELASEGVRPCDISRILKVSSGCVSKILRWYRCTGLWVPKATGGSRPRLLTPDVISSIAQYKRTSPTLSAWEIRKKLSFDQVCTADKVPSVSSINRILKKIQHDWNMEKHIYEGLAESHSLESTKFPISLPANWLSERKPLPAVTCSDNTIPLVHQARLTSPLVHNIGTHGHCVSDMTTGFLLAHHRKEDATNRSAYFTEWASLPSFTGQYI</sequence>
<accession>A0A2D0T435</accession>
<proteinExistence type="predicted"/>
<keyword evidence="5" id="KW-0238">DNA-binding</keyword>
<evidence type="ECO:0000256" key="4">
    <source>
        <dbReference type="ARBA" id="ARBA00023015"/>
    </source>
</evidence>
<dbReference type="PROSITE" id="PS00034">
    <property type="entry name" value="PAIRED_1"/>
    <property type="match status" value="1"/>
</dbReference>
<comment type="subcellular location">
    <subcellularLocation>
        <location evidence="1">Nucleus</location>
    </subcellularLocation>
</comment>
<dbReference type="PANTHER" id="PTHR45636">
    <property type="entry name" value="PAIRED BOX PROTEIN PAX-6-RELATED-RELATED"/>
    <property type="match status" value="1"/>
</dbReference>
<evidence type="ECO:0000256" key="7">
    <source>
        <dbReference type="ARBA" id="ARBA00023242"/>
    </source>
</evidence>
<dbReference type="InterPro" id="IPR009057">
    <property type="entry name" value="Homeodomain-like_sf"/>
</dbReference>
<dbReference type="SUPFAM" id="SSF46689">
    <property type="entry name" value="Homeodomain-like"/>
    <property type="match status" value="1"/>
</dbReference>
<evidence type="ECO:0000313" key="9">
    <source>
        <dbReference type="Proteomes" id="UP000221080"/>
    </source>
</evidence>
<dbReference type="InterPro" id="IPR036388">
    <property type="entry name" value="WH-like_DNA-bd_sf"/>
</dbReference>
<dbReference type="Proteomes" id="UP000221080">
    <property type="component" value="Chromosome 19"/>
</dbReference>
<dbReference type="GeneID" id="108279548"/>
<dbReference type="GO" id="GO:0005634">
    <property type="term" value="C:nucleus"/>
    <property type="evidence" value="ECO:0007669"/>
    <property type="project" value="UniProtKB-SubCell"/>
</dbReference>
<keyword evidence="9" id="KW-1185">Reference proteome</keyword>
<dbReference type="PRINTS" id="PR00027">
    <property type="entry name" value="PAIREDBOX"/>
</dbReference>
<dbReference type="GO" id="GO:0000978">
    <property type="term" value="F:RNA polymerase II cis-regulatory region sequence-specific DNA binding"/>
    <property type="evidence" value="ECO:0007669"/>
    <property type="project" value="TreeGrafter"/>
</dbReference>
<feature type="domain" description="Paired" evidence="8">
    <location>
        <begin position="12"/>
        <end position="138"/>
    </location>
</feature>
<dbReference type="STRING" id="7998.ENSIPUP00000020303"/>
<dbReference type="Gene3D" id="1.10.10.10">
    <property type="entry name" value="Winged helix-like DNA-binding domain superfamily/Winged helix DNA-binding domain"/>
    <property type="match status" value="2"/>
</dbReference>
<dbReference type="RefSeq" id="XP_017349370.1">
    <property type="nucleotide sequence ID" value="XM_017493881.3"/>
</dbReference>
<dbReference type="OrthoDB" id="3225452at2759"/>
<dbReference type="PROSITE" id="PS51057">
    <property type="entry name" value="PAIRED_2"/>
    <property type="match status" value="1"/>
</dbReference>
<evidence type="ECO:0000256" key="2">
    <source>
        <dbReference type="ARBA" id="ARBA00022473"/>
    </source>
</evidence>
<dbReference type="GO" id="GO:0009952">
    <property type="term" value="P:anterior/posterior pattern specification"/>
    <property type="evidence" value="ECO:0007669"/>
    <property type="project" value="UniProtKB-ARBA"/>
</dbReference>
<dbReference type="SMART" id="SM00351">
    <property type="entry name" value="PAX"/>
    <property type="match status" value="1"/>
</dbReference>
<reference evidence="9" key="1">
    <citation type="journal article" date="2016" name="Nat. Commun.">
        <title>The channel catfish genome sequence provides insights into the evolution of scale formation in teleosts.</title>
        <authorList>
            <person name="Liu Z."/>
            <person name="Liu S."/>
            <person name="Yao J."/>
            <person name="Bao L."/>
            <person name="Zhang J."/>
            <person name="Li Y."/>
            <person name="Jiang C."/>
            <person name="Sun L."/>
            <person name="Wang R."/>
            <person name="Zhang Y."/>
            <person name="Zhou T."/>
            <person name="Zeng Q."/>
            <person name="Fu Q."/>
            <person name="Gao S."/>
            <person name="Li N."/>
            <person name="Koren S."/>
            <person name="Jiang Y."/>
            <person name="Zimin A."/>
            <person name="Xu P."/>
            <person name="Phillippy A.M."/>
            <person name="Geng X."/>
            <person name="Song L."/>
            <person name="Sun F."/>
            <person name="Li C."/>
            <person name="Wang X."/>
            <person name="Chen A."/>
            <person name="Jin Y."/>
            <person name="Yuan Z."/>
            <person name="Yang Y."/>
            <person name="Tan S."/>
            <person name="Peatman E."/>
            <person name="Lu J."/>
            <person name="Qin Z."/>
            <person name="Dunham R."/>
            <person name="Li Z."/>
            <person name="Sonstegard T."/>
            <person name="Feng J."/>
            <person name="Danzmann R.G."/>
            <person name="Schroeder S."/>
            <person name="Scheffler B."/>
            <person name="Duke M.V."/>
            <person name="Ballard L."/>
            <person name="Kucuktas H."/>
            <person name="Kaltenboeck L."/>
            <person name="Liu H."/>
            <person name="Armbruster J."/>
            <person name="Xie Y."/>
            <person name="Kirby M.L."/>
            <person name="Tian Y."/>
            <person name="Flanagan M.E."/>
            <person name="Mu W."/>
            <person name="Waldbieser G.C."/>
        </authorList>
    </citation>
    <scope>NUCLEOTIDE SEQUENCE [LARGE SCALE GENOMIC DNA]</scope>
    <source>
        <strain evidence="9">SDA103</strain>
    </source>
</reference>
<keyword evidence="2" id="KW-0217">Developmental protein</keyword>
<dbReference type="AlphaFoldDB" id="A0A2D0T435"/>
<keyword evidence="3" id="KW-0563">Paired box</keyword>
<evidence type="ECO:0000256" key="1">
    <source>
        <dbReference type="ARBA" id="ARBA00004123"/>
    </source>
</evidence>
<dbReference type="Pfam" id="PF00292">
    <property type="entry name" value="PAX"/>
    <property type="match status" value="1"/>
</dbReference>
<keyword evidence="6" id="KW-0804">Transcription</keyword>
<dbReference type="KEGG" id="ipu:108279548"/>
<evidence type="ECO:0000313" key="10">
    <source>
        <dbReference type="RefSeq" id="XP_017349370.1"/>
    </source>
</evidence>
<keyword evidence="4" id="KW-0805">Transcription regulation</keyword>
<name>A0A2D0T435_ICTPU</name>
<keyword evidence="7" id="KW-0539">Nucleus</keyword>
<dbReference type="GO" id="GO:0030902">
    <property type="term" value="P:hindbrain development"/>
    <property type="evidence" value="ECO:0007669"/>
    <property type="project" value="UniProtKB-ARBA"/>
</dbReference>
<reference evidence="10" key="2">
    <citation type="submission" date="2025-08" db="UniProtKB">
        <authorList>
            <consortium name="RefSeq"/>
        </authorList>
    </citation>
    <scope>IDENTIFICATION</scope>
    <source>
        <tissue evidence="10">Blood</tissue>
    </source>
</reference>
<dbReference type="PANTHER" id="PTHR45636:SF47">
    <property type="entry name" value="PAIRED BOX PROTEIN PAX-4"/>
    <property type="match status" value="1"/>
</dbReference>
<dbReference type="InterPro" id="IPR001523">
    <property type="entry name" value="Paired_dom"/>
</dbReference>
<evidence type="ECO:0000259" key="8">
    <source>
        <dbReference type="PROSITE" id="PS51057"/>
    </source>
</evidence>
<evidence type="ECO:0000256" key="6">
    <source>
        <dbReference type="ARBA" id="ARBA00023163"/>
    </source>
</evidence>
<dbReference type="FunFam" id="1.10.10.10:FF:000003">
    <property type="entry name" value="Paired box protein Pax-6"/>
    <property type="match status" value="1"/>
</dbReference>
<gene>
    <name evidence="10" type="primary">pax4</name>
</gene>
<dbReference type="GO" id="GO:0000981">
    <property type="term" value="F:DNA-binding transcription factor activity, RNA polymerase II-specific"/>
    <property type="evidence" value="ECO:0007669"/>
    <property type="project" value="TreeGrafter"/>
</dbReference>
<dbReference type="CTD" id="5078"/>
<organism evidence="9 10">
    <name type="scientific">Ictalurus punctatus</name>
    <name type="common">Channel catfish</name>
    <name type="synonym">Silurus punctatus</name>
    <dbReference type="NCBI Taxonomy" id="7998"/>
    <lineage>
        <taxon>Eukaryota</taxon>
        <taxon>Metazoa</taxon>
        <taxon>Chordata</taxon>
        <taxon>Craniata</taxon>
        <taxon>Vertebrata</taxon>
        <taxon>Euteleostomi</taxon>
        <taxon>Actinopterygii</taxon>
        <taxon>Neopterygii</taxon>
        <taxon>Teleostei</taxon>
        <taxon>Ostariophysi</taxon>
        <taxon>Siluriformes</taxon>
        <taxon>Ictaluridae</taxon>
        <taxon>Ictalurus</taxon>
    </lineage>
</organism>